<accession>A0A857JJX3</accession>
<evidence type="ECO:0000256" key="2">
    <source>
        <dbReference type="ARBA" id="ARBA00023125"/>
    </source>
</evidence>
<dbReference type="SUPFAM" id="SSF48008">
    <property type="entry name" value="GntR ligand-binding domain-like"/>
    <property type="match status" value="1"/>
</dbReference>
<dbReference type="InterPro" id="IPR036388">
    <property type="entry name" value="WH-like_DNA-bd_sf"/>
</dbReference>
<dbReference type="CDD" id="cd07377">
    <property type="entry name" value="WHTH_GntR"/>
    <property type="match status" value="1"/>
</dbReference>
<keyword evidence="2" id="KW-0238">DNA-binding</keyword>
<dbReference type="Gene3D" id="1.10.10.10">
    <property type="entry name" value="Winged helix-like DNA-binding domain superfamily/Winged helix DNA-binding domain"/>
    <property type="match status" value="1"/>
</dbReference>
<dbReference type="PANTHER" id="PTHR43537:SF5">
    <property type="entry name" value="UXU OPERON TRANSCRIPTIONAL REGULATOR"/>
    <property type="match status" value="1"/>
</dbReference>
<reference evidence="5 6" key="1">
    <citation type="submission" date="2019-12" db="EMBL/GenBank/DDBJ databases">
        <title>Genome sequencing and assembly of endphytes of Porphyra tenera.</title>
        <authorList>
            <person name="Park J.M."/>
            <person name="Shin R."/>
            <person name="Jo S.H."/>
        </authorList>
    </citation>
    <scope>NUCLEOTIDE SEQUENCE [LARGE SCALE GENOMIC DNA]</scope>
    <source>
        <strain evidence="5 6">GPM4</strain>
    </source>
</reference>
<dbReference type="SMART" id="SM00895">
    <property type="entry name" value="FCD"/>
    <property type="match status" value="1"/>
</dbReference>
<evidence type="ECO:0000259" key="4">
    <source>
        <dbReference type="PROSITE" id="PS50949"/>
    </source>
</evidence>
<keyword evidence="6" id="KW-1185">Reference proteome</keyword>
<dbReference type="PANTHER" id="PTHR43537">
    <property type="entry name" value="TRANSCRIPTIONAL REGULATOR, GNTR FAMILY"/>
    <property type="match status" value="1"/>
</dbReference>
<dbReference type="SUPFAM" id="SSF46785">
    <property type="entry name" value="Winged helix' DNA-binding domain"/>
    <property type="match status" value="1"/>
</dbReference>
<dbReference type="RefSeq" id="WP_160179326.1">
    <property type="nucleotide sequence ID" value="NZ_CP047656.1"/>
</dbReference>
<name>A0A857JJX3_9ALTE</name>
<proteinExistence type="predicted"/>
<dbReference type="KEGG" id="pmes:FX988_01846"/>
<organism evidence="5 6">
    <name type="scientific">Paraglaciecola mesophila</name>
    <dbReference type="NCBI Taxonomy" id="197222"/>
    <lineage>
        <taxon>Bacteria</taxon>
        <taxon>Pseudomonadati</taxon>
        <taxon>Pseudomonadota</taxon>
        <taxon>Gammaproteobacteria</taxon>
        <taxon>Alteromonadales</taxon>
        <taxon>Alteromonadaceae</taxon>
        <taxon>Paraglaciecola</taxon>
    </lineage>
</organism>
<dbReference type="AlphaFoldDB" id="A0A857JJX3"/>
<keyword evidence="3" id="KW-0804">Transcription</keyword>
<dbReference type="EMBL" id="CP047656">
    <property type="protein sequence ID" value="QHJ11612.1"/>
    <property type="molecule type" value="Genomic_DNA"/>
</dbReference>
<dbReference type="InterPro" id="IPR036390">
    <property type="entry name" value="WH_DNA-bd_sf"/>
</dbReference>
<evidence type="ECO:0000313" key="5">
    <source>
        <dbReference type="EMBL" id="QHJ11612.1"/>
    </source>
</evidence>
<feature type="domain" description="HTH gntR-type" evidence="4">
    <location>
        <begin position="14"/>
        <end position="81"/>
    </location>
</feature>
<dbReference type="PROSITE" id="PS50949">
    <property type="entry name" value="HTH_GNTR"/>
    <property type="match status" value="1"/>
</dbReference>
<dbReference type="OrthoDB" id="9799812at2"/>
<dbReference type="GO" id="GO:0003677">
    <property type="term" value="F:DNA binding"/>
    <property type="evidence" value="ECO:0007669"/>
    <property type="project" value="UniProtKB-KW"/>
</dbReference>
<evidence type="ECO:0000256" key="3">
    <source>
        <dbReference type="ARBA" id="ARBA00023163"/>
    </source>
</evidence>
<dbReference type="GO" id="GO:0003700">
    <property type="term" value="F:DNA-binding transcription factor activity"/>
    <property type="evidence" value="ECO:0007669"/>
    <property type="project" value="InterPro"/>
</dbReference>
<evidence type="ECO:0000313" key="6">
    <source>
        <dbReference type="Proteomes" id="UP000464524"/>
    </source>
</evidence>
<keyword evidence="1" id="KW-0805">Transcription regulation</keyword>
<sequence length="222" mass="25962">MLEQKESPLVSPLISEKSTIYAYILNDIANAVFQSGDRLVSTKLAEKYQTSINPIREALKQLQGEGFVTVEPNSGARVARFEYNTLRDVFEILQLLEPYLMSWFVEEHSDEDRHEMESLLNEMETATDKEYRALDTQFHWLTVKNHYNRKAVDLWRRNRLILLAMQSNVRLNASRIRQSIEEHKRIISALENRDVTAVLDIMNEHIGNSGKYWTKYLSSNHM</sequence>
<dbReference type="InterPro" id="IPR000524">
    <property type="entry name" value="Tscrpt_reg_HTH_GntR"/>
</dbReference>
<dbReference type="InterPro" id="IPR011711">
    <property type="entry name" value="GntR_C"/>
</dbReference>
<gene>
    <name evidence="5" type="ORF">FX988_01846</name>
</gene>
<dbReference type="SMART" id="SM00345">
    <property type="entry name" value="HTH_GNTR"/>
    <property type="match status" value="1"/>
</dbReference>
<protein>
    <submittedName>
        <fullName evidence="5">HTH-type transcriptional regulator LutR</fullName>
    </submittedName>
</protein>
<dbReference type="Gene3D" id="1.20.120.530">
    <property type="entry name" value="GntR ligand-binding domain-like"/>
    <property type="match status" value="1"/>
</dbReference>
<dbReference type="Pfam" id="PF00392">
    <property type="entry name" value="GntR"/>
    <property type="match status" value="1"/>
</dbReference>
<evidence type="ECO:0000256" key="1">
    <source>
        <dbReference type="ARBA" id="ARBA00023015"/>
    </source>
</evidence>
<dbReference type="InterPro" id="IPR008920">
    <property type="entry name" value="TF_FadR/GntR_C"/>
</dbReference>
<dbReference type="Pfam" id="PF07729">
    <property type="entry name" value="FCD"/>
    <property type="match status" value="1"/>
</dbReference>
<dbReference type="Proteomes" id="UP000464524">
    <property type="component" value="Chromosome"/>
</dbReference>